<evidence type="ECO:0000256" key="1">
    <source>
        <dbReference type="SAM" id="Phobius"/>
    </source>
</evidence>
<name>A0A7Y7YFW5_9PSED</name>
<dbReference type="Proteomes" id="UP000520592">
    <property type="component" value="Unassembled WGS sequence"/>
</dbReference>
<feature type="transmembrane region" description="Helical" evidence="1">
    <location>
        <begin position="187"/>
        <end position="207"/>
    </location>
</feature>
<evidence type="ECO:0000313" key="2">
    <source>
        <dbReference type="EMBL" id="NWC35741.1"/>
    </source>
</evidence>
<keyword evidence="1" id="KW-0812">Transmembrane</keyword>
<proteinExistence type="predicted"/>
<keyword evidence="1" id="KW-1133">Transmembrane helix</keyword>
<dbReference type="EMBL" id="JACAQD010000035">
    <property type="protein sequence ID" value="NWC35741.1"/>
    <property type="molecule type" value="Genomic_DNA"/>
</dbReference>
<accession>A0A7Y7YFW5</accession>
<keyword evidence="1" id="KW-0472">Membrane</keyword>
<comment type="caution">
    <text evidence="2">The sequence shown here is derived from an EMBL/GenBank/DDBJ whole genome shotgun (WGS) entry which is preliminary data.</text>
</comment>
<dbReference type="AlphaFoldDB" id="A0A7Y7YFW5"/>
<reference evidence="2 3" key="1">
    <citation type="submission" date="2020-04" db="EMBL/GenBank/DDBJ databases">
        <title>Molecular characterization of pseudomonads from Agaricus bisporus reveal novel blotch 2 pathogens in Western Europe.</title>
        <authorList>
            <person name="Taparia T."/>
            <person name="Krijger M."/>
            <person name="Haynes E."/>
            <person name="Elpinstone J.G."/>
            <person name="Noble R."/>
            <person name="Van Der Wolf J."/>
        </authorList>
    </citation>
    <scope>NUCLEOTIDE SEQUENCE [LARGE SCALE GENOMIC DNA]</scope>
    <source>
        <strain evidence="2 3">IPO3737</strain>
    </source>
</reference>
<dbReference type="RefSeq" id="WP_177063185.1">
    <property type="nucleotide sequence ID" value="NZ_JACAPS010000055.1"/>
</dbReference>
<evidence type="ECO:0008006" key="4">
    <source>
        <dbReference type="Google" id="ProtNLM"/>
    </source>
</evidence>
<organism evidence="2 3">
    <name type="scientific">Pseudomonas gingeri</name>
    <dbReference type="NCBI Taxonomy" id="117681"/>
    <lineage>
        <taxon>Bacteria</taxon>
        <taxon>Pseudomonadati</taxon>
        <taxon>Pseudomonadota</taxon>
        <taxon>Gammaproteobacteria</taxon>
        <taxon>Pseudomonadales</taxon>
        <taxon>Pseudomonadaceae</taxon>
        <taxon>Pseudomonas</taxon>
    </lineage>
</organism>
<sequence length="216" mass="24439">MTKSLRFQTLMLLSACLALILSISLAWLYSLSSNLQDYRDLIEGPLKASHLADEANLQFKLQMQEWKTILLQGKNNSADYQEHWSKFENQEHQVQDALKRLRVLDGIDPAVKARIDKLSEEHRVLANAYRKVRDAFVTTSADAMTADQAVIGIDRTVINQMNQLVIDLRNQSNAQSRDIRTDASQTILTGTLAILVSALLLGTFTLLSSRRLRRTI</sequence>
<protein>
    <recommendedName>
        <fullName evidence="4">Methyl-accepting chemotaxis protein</fullName>
    </recommendedName>
</protein>
<evidence type="ECO:0000313" key="3">
    <source>
        <dbReference type="Proteomes" id="UP000520592"/>
    </source>
</evidence>
<gene>
    <name evidence="2" type="ORF">HX876_25565</name>
</gene>